<gene>
    <name evidence="1" type="ORF">BIFLH23_01484</name>
</gene>
<evidence type="ECO:0000313" key="1">
    <source>
        <dbReference type="EMBL" id="VWQ36478.1"/>
    </source>
</evidence>
<dbReference type="Proteomes" id="UP000494246">
    <property type="component" value="Unassembled WGS sequence"/>
</dbReference>
<comment type="caution">
    <text evidence="1">The sequence shown here is derived from an EMBL/GenBank/DDBJ whole genome shotgun (WGS) entry which is preliminary data.</text>
</comment>
<evidence type="ECO:0000313" key="2">
    <source>
        <dbReference type="Proteomes" id="UP000494246"/>
    </source>
</evidence>
<name>A0A8U0LI76_BIFLI</name>
<reference evidence="1 2" key="1">
    <citation type="submission" date="2019-10" db="EMBL/GenBank/DDBJ databases">
        <authorList>
            <consortium name="Melissa Lawson"/>
            <person name="O'neill I."/>
        </authorList>
    </citation>
    <scope>NUCLEOTIDE SEQUENCE [LARGE SCALE GENOMIC DNA]</scope>
    <source>
        <strain evidence="1">LH_23</strain>
    </source>
</reference>
<protein>
    <submittedName>
        <fullName evidence="1">Uncharacterized protein</fullName>
    </submittedName>
</protein>
<proteinExistence type="predicted"/>
<organism evidence="1 2">
    <name type="scientific">Bifidobacterium longum subsp. infantis</name>
    <dbReference type="NCBI Taxonomy" id="1682"/>
    <lineage>
        <taxon>Bacteria</taxon>
        <taxon>Bacillati</taxon>
        <taxon>Actinomycetota</taxon>
        <taxon>Actinomycetes</taxon>
        <taxon>Bifidobacteriales</taxon>
        <taxon>Bifidobacteriaceae</taxon>
        <taxon>Bifidobacterium</taxon>
    </lineage>
</organism>
<dbReference type="EMBL" id="CABWKH010000023">
    <property type="protein sequence ID" value="VWQ36478.1"/>
    <property type="molecule type" value="Genomic_DNA"/>
</dbReference>
<sequence>MGMEEMGYQNANLVYALSSIGRLNKPRGGKLAVNTMAIATLTYMALNTYDWPPTEKLRQANLPCRYYTLGWRAIYDALGMGLLSQEQVSDADIDVDAAIKARERTAQTRISQTWKYLQDQKLIKCLQPASLGKNAGYLLLLGTDEENREVEAYARECLGI</sequence>
<accession>A0A8U0LI76</accession>
<dbReference type="AlphaFoldDB" id="A0A8U0LI76"/>